<protein>
    <submittedName>
        <fullName evidence="2">Uncharacterized protein</fullName>
    </submittedName>
</protein>
<evidence type="ECO:0000256" key="1">
    <source>
        <dbReference type="SAM" id="MobiDB-lite"/>
    </source>
</evidence>
<feature type="compositionally biased region" description="Pro residues" evidence="1">
    <location>
        <begin position="68"/>
        <end position="77"/>
    </location>
</feature>
<feature type="compositionally biased region" description="Polar residues" evidence="1">
    <location>
        <begin position="1"/>
        <end position="10"/>
    </location>
</feature>
<feature type="region of interest" description="Disordered" evidence="1">
    <location>
        <begin position="1"/>
        <end position="250"/>
    </location>
</feature>
<feature type="non-terminal residue" evidence="2">
    <location>
        <position position="1"/>
    </location>
</feature>
<proteinExistence type="predicted"/>
<dbReference type="EMBL" id="BRXZ01001475">
    <property type="protein sequence ID" value="GMH72070.1"/>
    <property type="molecule type" value="Genomic_DNA"/>
</dbReference>
<evidence type="ECO:0000313" key="3">
    <source>
        <dbReference type="Proteomes" id="UP001165082"/>
    </source>
</evidence>
<organism evidence="2 3">
    <name type="scientific">Triparma retinervis</name>
    <dbReference type="NCBI Taxonomy" id="2557542"/>
    <lineage>
        <taxon>Eukaryota</taxon>
        <taxon>Sar</taxon>
        <taxon>Stramenopiles</taxon>
        <taxon>Ochrophyta</taxon>
        <taxon>Bolidophyceae</taxon>
        <taxon>Parmales</taxon>
        <taxon>Triparmaceae</taxon>
        <taxon>Triparma</taxon>
    </lineage>
</organism>
<accession>A0A9W7AQH3</accession>
<feature type="compositionally biased region" description="Basic and acidic residues" evidence="1">
    <location>
        <begin position="142"/>
        <end position="153"/>
    </location>
</feature>
<sequence>SLAYLQQQATAAPKIPNPQPFKKQKPIFLSSIPTSLVTQPPTPKQQASVAAPPLEDAPPPQSTSAPSNPSPHPPPAVPAAASANFDATVGSRKSSRRPKMTAKMLELDVGEEEEVSGDSVKIGFDSEEAAVAANGGLGGGGENKDMDAAERGVGKANVAETDREQTNGRGNATNADPNNAPTAHPADPNTAPAKSPNQLPPPPSESGAYVLPRRNRRKTAKAVEATSKDNGFDDAVIEDQKETEEIENYN</sequence>
<feature type="compositionally biased region" description="Acidic residues" evidence="1">
    <location>
        <begin position="235"/>
        <end position="250"/>
    </location>
</feature>
<dbReference type="Proteomes" id="UP001165082">
    <property type="component" value="Unassembled WGS sequence"/>
</dbReference>
<feature type="non-terminal residue" evidence="2">
    <location>
        <position position="250"/>
    </location>
</feature>
<comment type="caution">
    <text evidence="2">The sequence shown here is derived from an EMBL/GenBank/DDBJ whole genome shotgun (WGS) entry which is preliminary data.</text>
</comment>
<feature type="compositionally biased region" description="Low complexity" evidence="1">
    <location>
        <begin position="171"/>
        <end position="193"/>
    </location>
</feature>
<feature type="compositionally biased region" description="Polar residues" evidence="1">
    <location>
        <begin position="31"/>
        <end position="48"/>
    </location>
</feature>
<dbReference type="AlphaFoldDB" id="A0A9W7AQH3"/>
<name>A0A9W7AQH3_9STRA</name>
<gene>
    <name evidence="2" type="ORF">TrRE_jg9858</name>
</gene>
<evidence type="ECO:0000313" key="2">
    <source>
        <dbReference type="EMBL" id="GMH72070.1"/>
    </source>
</evidence>
<keyword evidence="3" id="KW-1185">Reference proteome</keyword>
<reference evidence="2" key="1">
    <citation type="submission" date="2022-07" db="EMBL/GenBank/DDBJ databases">
        <title>Genome analysis of Parmales, a sister group of diatoms, reveals the evolutionary specialization of diatoms from phago-mixotrophs to photoautotrophs.</title>
        <authorList>
            <person name="Ban H."/>
            <person name="Sato S."/>
            <person name="Yoshikawa S."/>
            <person name="Kazumasa Y."/>
            <person name="Nakamura Y."/>
            <person name="Ichinomiya M."/>
            <person name="Saitoh K."/>
            <person name="Sato N."/>
            <person name="Blanc-Mathieu R."/>
            <person name="Endo H."/>
            <person name="Kuwata A."/>
            <person name="Ogata H."/>
        </authorList>
    </citation>
    <scope>NUCLEOTIDE SEQUENCE</scope>
</reference>